<dbReference type="PROSITE" id="PS51910">
    <property type="entry name" value="GH18_2"/>
    <property type="match status" value="1"/>
</dbReference>
<dbReference type="InterPro" id="IPR011583">
    <property type="entry name" value="Chitinase_II/V-like_cat"/>
</dbReference>
<dbReference type="InterPro" id="IPR017853">
    <property type="entry name" value="GH"/>
</dbReference>
<dbReference type="SUPFAM" id="SSF51445">
    <property type="entry name" value="(Trans)glycosidases"/>
    <property type="match status" value="1"/>
</dbReference>
<dbReference type="Proteomes" id="UP000807353">
    <property type="component" value="Unassembled WGS sequence"/>
</dbReference>
<dbReference type="GO" id="GO:0005576">
    <property type="term" value="C:extracellular region"/>
    <property type="evidence" value="ECO:0007669"/>
    <property type="project" value="TreeGrafter"/>
</dbReference>
<keyword evidence="2" id="KW-0378">Hydrolase</keyword>
<keyword evidence="3" id="KW-1185">Reference proteome</keyword>
<dbReference type="GO" id="GO:0006032">
    <property type="term" value="P:chitin catabolic process"/>
    <property type="evidence" value="ECO:0007669"/>
    <property type="project" value="TreeGrafter"/>
</dbReference>
<dbReference type="Gene3D" id="3.20.20.80">
    <property type="entry name" value="Glycosidases"/>
    <property type="match status" value="1"/>
</dbReference>
<dbReference type="AlphaFoldDB" id="A0A9P5Y3B7"/>
<name>A0A9P5Y3B7_9AGAR</name>
<protein>
    <submittedName>
        <fullName evidence="2">Glycoside hydrolase</fullName>
    </submittedName>
</protein>
<dbReference type="PANTHER" id="PTHR11177:SF317">
    <property type="entry name" value="CHITINASE 12-RELATED"/>
    <property type="match status" value="1"/>
</dbReference>
<dbReference type="GO" id="GO:0004568">
    <property type="term" value="F:chitinase activity"/>
    <property type="evidence" value="ECO:0007669"/>
    <property type="project" value="TreeGrafter"/>
</dbReference>
<dbReference type="SMART" id="SM00636">
    <property type="entry name" value="Glyco_18"/>
    <property type="match status" value="1"/>
</dbReference>
<dbReference type="EMBL" id="MU150283">
    <property type="protein sequence ID" value="KAF9461517.1"/>
    <property type="molecule type" value="Genomic_DNA"/>
</dbReference>
<dbReference type="InterPro" id="IPR001223">
    <property type="entry name" value="Glyco_hydro18_cat"/>
</dbReference>
<dbReference type="Pfam" id="PF00704">
    <property type="entry name" value="Glyco_hydro_18"/>
    <property type="match status" value="1"/>
</dbReference>
<reference evidence="2" key="1">
    <citation type="submission" date="2020-11" db="EMBL/GenBank/DDBJ databases">
        <authorList>
            <consortium name="DOE Joint Genome Institute"/>
            <person name="Ahrendt S."/>
            <person name="Riley R."/>
            <person name="Andreopoulos W."/>
            <person name="Labutti K."/>
            <person name="Pangilinan J."/>
            <person name="Ruiz-Duenas F.J."/>
            <person name="Barrasa J.M."/>
            <person name="Sanchez-Garcia M."/>
            <person name="Camarero S."/>
            <person name="Miyauchi S."/>
            <person name="Serrano A."/>
            <person name="Linde D."/>
            <person name="Babiker R."/>
            <person name="Drula E."/>
            <person name="Ayuso-Fernandez I."/>
            <person name="Pacheco R."/>
            <person name="Padilla G."/>
            <person name="Ferreira P."/>
            <person name="Barriuso J."/>
            <person name="Kellner H."/>
            <person name="Castanera R."/>
            <person name="Alfaro M."/>
            <person name="Ramirez L."/>
            <person name="Pisabarro A.G."/>
            <person name="Kuo A."/>
            <person name="Tritt A."/>
            <person name="Lipzen A."/>
            <person name="He G."/>
            <person name="Yan M."/>
            <person name="Ng V."/>
            <person name="Cullen D."/>
            <person name="Martin F."/>
            <person name="Rosso M.-N."/>
            <person name="Henrissat B."/>
            <person name="Hibbett D."/>
            <person name="Martinez A.T."/>
            <person name="Grigoriev I.V."/>
        </authorList>
    </citation>
    <scope>NUCLEOTIDE SEQUENCE</scope>
    <source>
        <strain evidence="2">CBS 247.69</strain>
    </source>
</reference>
<organism evidence="2 3">
    <name type="scientific">Collybia nuda</name>
    <dbReference type="NCBI Taxonomy" id="64659"/>
    <lineage>
        <taxon>Eukaryota</taxon>
        <taxon>Fungi</taxon>
        <taxon>Dikarya</taxon>
        <taxon>Basidiomycota</taxon>
        <taxon>Agaricomycotina</taxon>
        <taxon>Agaricomycetes</taxon>
        <taxon>Agaricomycetidae</taxon>
        <taxon>Agaricales</taxon>
        <taxon>Tricholomatineae</taxon>
        <taxon>Clitocybaceae</taxon>
        <taxon>Collybia</taxon>
    </lineage>
</organism>
<evidence type="ECO:0000313" key="2">
    <source>
        <dbReference type="EMBL" id="KAF9461517.1"/>
    </source>
</evidence>
<evidence type="ECO:0000313" key="3">
    <source>
        <dbReference type="Proteomes" id="UP000807353"/>
    </source>
</evidence>
<feature type="domain" description="GH18" evidence="1">
    <location>
        <begin position="1"/>
        <end position="236"/>
    </location>
</feature>
<dbReference type="PANTHER" id="PTHR11177">
    <property type="entry name" value="CHITINASE"/>
    <property type="match status" value="1"/>
</dbReference>
<dbReference type="GO" id="GO:0008061">
    <property type="term" value="F:chitin binding"/>
    <property type="evidence" value="ECO:0007669"/>
    <property type="project" value="InterPro"/>
</dbReference>
<dbReference type="InterPro" id="IPR050314">
    <property type="entry name" value="Glycosyl_Hydrlase_18"/>
</dbReference>
<evidence type="ECO:0000259" key="1">
    <source>
        <dbReference type="PROSITE" id="PS51910"/>
    </source>
</evidence>
<comment type="caution">
    <text evidence="2">The sequence shown here is derived from an EMBL/GenBank/DDBJ whole genome shotgun (WGS) entry which is preliminary data.</text>
</comment>
<dbReference type="OrthoDB" id="73875at2759"/>
<proteinExistence type="predicted"/>
<dbReference type="GO" id="GO:0005975">
    <property type="term" value="P:carbohydrate metabolic process"/>
    <property type="evidence" value="ECO:0007669"/>
    <property type="project" value="InterPro"/>
</dbReference>
<gene>
    <name evidence="2" type="ORF">BDZ94DRAFT_1167498</name>
</gene>
<sequence>MISTAANRATFIDSAKKFIADYKIAGIDIDFEYPASTERNGPPTDTPNLTIFFNEMRAGLGSSLITLATPAGYWFLKGFEMDKISTKLDFINMMSYDYRKWDTFVEGANSTAQPQSSLLDMVDSTLLYVKAGVDMKKVNLGLAWYGRTFKLEDKTCGVLANFEIDNIIMDADVRPVYHKDSETRWFTHKGDLITFDDEGTWKAKTDFAKKTCFGGTMIWSIDQEIPKCKSTFATFT</sequence>
<accession>A0A9P5Y3B7</accession>